<evidence type="ECO:0000313" key="5">
    <source>
        <dbReference type="EMBL" id="KXB34847.1"/>
    </source>
</evidence>
<dbReference type="InterPro" id="IPR039418">
    <property type="entry name" value="LexA-like"/>
</dbReference>
<accession>A0A133XV83</accession>
<dbReference type="Gene3D" id="1.10.260.40">
    <property type="entry name" value="lambda repressor-like DNA-binding domains"/>
    <property type="match status" value="1"/>
</dbReference>
<gene>
    <name evidence="5" type="ORF">HMPREF3192_00744</name>
</gene>
<dbReference type="PANTHER" id="PTHR40661:SF3">
    <property type="entry name" value="FELS-1 PROPHAGE TRANSCRIPTIONAL REGULATOR"/>
    <property type="match status" value="1"/>
</dbReference>
<dbReference type="InterPro" id="IPR001387">
    <property type="entry name" value="Cro/C1-type_HTH"/>
</dbReference>
<dbReference type="Gene3D" id="2.10.109.10">
    <property type="entry name" value="Umud Fragment, subunit A"/>
    <property type="match status" value="1"/>
</dbReference>
<dbReference type="STRING" id="1393034.HMPREF3192_00744"/>
<proteinExistence type="predicted"/>
<dbReference type="CDD" id="cd06529">
    <property type="entry name" value="S24_LexA-like"/>
    <property type="match status" value="1"/>
</dbReference>
<dbReference type="SUPFAM" id="SSF47413">
    <property type="entry name" value="lambda repressor-like DNA-binding domains"/>
    <property type="match status" value="1"/>
</dbReference>
<evidence type="ECO:0000256" key="2">
    <source>
        <dbReference type="ARBA" id="ARBA00023125"/>
    </source>
</evidence>
<dbReference type="Pfam" id="PF00717">
    <property type="entry name" value="Peptidase_S24"/>
    <property type="match status" value="1"/>
</dbReference>
<protein>
    <submittedName>
        <fullName evidence="5">DNA-binding helix-turn-helix protein</fullName>
    </submittedName>
</protein>
<sequence length="215" mass="23976">MSIADNIRALRIKNNLTQEEFGEIAGVSSMAVSQWENSRAVPRMGAVQKISDYFGISKGSIIEDNEMDAFIRPKNAHPIVGSKATLPLRVLGKVHAGTMTDEEVITDEIQVPEKVALSHKHAFVLEVEGDCMDRVIPDGSHVVVDPYAEPHTGSIVVVEDENYCSIMRRYYRGSQSLMLSPDSFNEAHQDVIYKDDEPIKLVGTVVWWQAAEMME</sequence>
<dbReference type="Proteomes" id="UP000070675">
    <property type="component" value="Unassembled WGS sequence"/>
</dbReference>
<comment type="caution">
    <text evidence="5">The sequence shown here is derived from an EMBL/GenBank/DDBJ whole genome shotgun (WGS) entry which is preliminary data.</text>
</comment>
<feature type="domain" description="HTH cro/C1-type" evidence="4">
    <location>
        <begin position="7"/>
        <end position="61"/>
    </location>
</feature>
<dbReference type="InterPro" id="IPR036286">
    <property type="entry name" value="LexA/Signal_pep-like_sf"/>
</dbReference>
<dbReference type="EMBL" id="LSCR01000011">
    <property type="protein sequence ID" value="KXB34847.1"/>
    <property type="molecule type" value="Genomic_DNA"/>
</dbReference>
<dbReference type="AlphaFoldDB" id="A0A133XV83"/>
<evidence type="ECO:0000256" key="1">
    <source>
        <dbReference type="ARBA" id="ARBA00023015"/>
    </source>
</evidence>
<dbReference type="SUPFAM" id="SSF51306">
    <property type="entry name" value="LexA/Signal peptidase"/>
    <property type="match status" value="1"/>
</dbReference>
<dbReference type="PATRIC" id="fig|1393034.3.peg.718"/>
<dbReference type="PROSITE" id="PS50943">
    <property type="entry name" value="HTH_CROC1"/>
    <property type="match status" value="1"/>
</dbReference>
<dbReference type="CDD" id="cd00093">
    <property type="entry name" value="HTH_XRE"/>
    <property type="match status" value="1"/>
</dbReference>
<evidence type="ECO:0000256" key="3">
    <source>
        <dbReference type="ARBA" id="ARBA00023163"/>
    </source>
</evidence>
<dbReference type="GO" id="GO:0003677">
    <property type="term" value="F:DNA binding"/>
    <property type="evidence" value="ECO:0007669"/>
    <property type="project" value="UniProtKB-KW"/>
</dbReference>
<dbReference type="SMART" id="SM00530">
    <property type="entry name" value="HTH_XRE"/>
    <property type="match status" value="1"/>
</dbReference>
<keyword evidence="3" id="KW-0804">Transcription</keyword>
<dbReference type="PANTHER" id="PTHR40661">
    <property type="match status" value="1"/>
</dbReference>
<name>A0A133XV83_9ACTN</name>
<keyword evidence="6" id="KW-1185">Reference proteome</keyword>
<keyword evidence="2 5" id="KW-0238">DNA-binding</keyword>
<keyword evidence="1" id="KW-0805">Transcription regulation</keyword>
<dbReference type="InterPro" id="IPR015927">
    <property type="entry name" value="Peptidase_S24_S26A/B/C"/>
</dbReference>
<reference evidence="6" key="1">
    <citation type="submission" date="2016-01" db="EMBL/GenBank/DDBJ databases">
        <authorList>
            <person name="Mitreva M."/>
            <person name="Pepin K.H."/>
            <person name="Mihindukulasuriya K.A."/>
            <person name="Fulton R."/>
            <person name="Fronick C."/>
            <person name="O'Laughlin M."/>
            <person name="Miner T."/>
            <person name="Herter B."/>
            <person name="Rosa B.A."/>
            <person name="Cordes M."/>
            <person name="Tomlinson C."/>
            <person name="Wollam A."/>
            <person name="Palsikar V.B."/>
            <person name="Mardis E.R."/>
            <person name="Wilson R.K."/>
        </authorList>
    </citation>
    <scope>NUCLEOTIDE SEQUENCE [LARGE SCALE GENOMIC DNA]</scope>
    <source>
        <strain evidence="6">DNF00019</strain>
    </source>
</reference>
<evidence type="ECO:0000313" key="6">
    <source>
        <dbReference type="Proteomes" id="UP000070675"/>
    </source>
</evidence>
<dbReference type="RefSeq" id="WP_066305285.1">
    <property type="nucleotide sequence ID" value="NZ_KQ959491.1"/>
</dbReference>
<dbReference type="OrthoDB" id="194368at2"/>
<dbReference type="Pfam" id="PF01381">
    <property type="entry name" value="HTH_3"/>
    <property type="match status" value="1"/>
</dbReference>
<organism evidence="5 6">
    <name type="scientific">Atopobium deltae</name>
    <dbReference type="NCBI Taxonomy" id="1393034"/>
    <lineage>
        <taxon>Bacteria</taxon>
        <taxon>Bacillati</taxon>
        <taxon>Actinomycetota</taxon>
        <taxon>Coriobacteriia</taxon>
        <taxon>Coriobacteriales</taxon>
        <taxon>Atopobiaceae</taxon>
        <taxon>Atopobium</taxon>
    </lineage>
</organism>
<dbReference type="InterPro" id="IPR010982">
    <property type="entry name" value="Lambda_DNA-bd_dom_sf"/>
</dbReference>
<evidence type="ECO:0000259" key="4">
    <source>
        <dbReference type="PROSITE" id="PS50943"/>
    </source>
</evidence>